<name>A0A8T1MTQ6_CLOSI</name>
<dbReference type="Proteomes" id="UP000286415">
    <property type="component" value="Unassembled WGS sequence"/>
</dbReference>
<evidence type="ECO:0000313" key="2">
    <source>
        <dbReference type="Proteomes" id="UP000286415"/>
    </source>
</evidence>
<accession>A0A8T1MTQ6</accession>
<dbReference type="AlphaFoldDB" id="A0A8T1MTQ6"/>
<dbReference type="EMBL" id="NIRI02000013">
    <property type="protein sequence ID" value="KAG5452767.1"/>
    <property type="molecule type" value="Genomic_DNA"/>
</dbReference>
<comment type="caution">
    <text evidence="1">The sequence shown here is derived from an EMBL/GenBank/DDBJ whole genome shotgun (WGS) entry which is preliminary data.</text>
</comment>
<sequence>MLPRFKFGRLHLPKTYDHVQDTVVPTRYCVFLVQEDSIVLCIRLPIRLNSRNIKSKLDRLRALHQVYIPLKCLVQEIAPSTPLTKELSPLSFHTVRQMLLSSNQTVLAQ</sequence>
<evidence type="ECO:0000313" key="1">
    <source>
        <dbReference type="EMBL" id="KAG5452767.1"/>
    </source>
</evidence>
<keyword evidence="2" id="KW-1185">Reference proteome</keyword>
<gene>
    <name evidence="1" type="ORF">CSKR_202299</name>
</gene>
<organism evidence="1 2">
    <name type="scientific">Clonorchis sinensis</name>
    <name type="common">Chinese liver fluke</name>
    <dbReference type="NCBI Taxonomy" id="79923"/>
    <lineage>
        <taxon>Eukaryota</taxon>
        <taxon>Metazoa</taxon>
        <taxon>Spiralia</taxon>
        <taxon>Lophotrochozoa</taxon>
        <taxon>Platyhelminthes</taxon>
        <taxon>Trematoda</taxon>
        <taxon>Digenea</taxon>
        <taxon>Opisthorchiida</taxon>
        <taxon>Opisthorchiata</taxon>
        <taxon>Opisthorchiidae</taxon>
        <taxon>Clonorchis</taxon>
    </lineage>
</organism>
<proteinExistence type="predicted"/>
<reference evidence="1 2" key="2">
    <citation type="journal article" date="2021" name="Genomics">
        <title>High-quality reference genome for Clonorchis sinensis.</title>
        <authorList>
            <person name="Young N.D."/>
            <person name="Stroehlein A.J."/>
            <person name="Kinkar L."/>
            <person name="Wang T."/>
            <person name="Sohn W.M."/>
            <person name="Chang B.C.H."/>
            <person name="Kaur P."/>
            <person name="Weisz D."/>
            <person name="Dudchenko O."/>
            <person name="Aiden E.L."/>
            <person name="Korhonen P.K."/>
            <person name="Gasser R.B."/>
        </authorList>
    </citation>
    <scope>NUCLEOTIDE SEQUENCE [LARGE SCALE GENOMIC DNA]</scope>
    <source>
        <strain evidence="1">Cs-k2</strain>
    </source>
</reference>
<protein>
    <submittedName>
        <fullName evidence="1">Uncharacterized protein</fullName>
    </submittedName>
</protein>
<reference evidence="1 2" key="1">
    <citation type="journal article" date="2018" name="Biotechnol. Adv.">
        <title>Improved genomic resources and new bioinformatic workflow for the carcinogenic parasite Clonorchis sinensis: Biotechnological implications.</title>
        <authorList>
            <person name="Wang D."/>
            <person name="Korhonen P.K."/>
            <person name="Gasser R.B."/>
            <person name="Young N.D."/>
        </authorList>
    </citation>
    <scope>NUCLEOTIDE SEQUENCE [LARGE SCALE GENOMIC DNA]</scope>
    <source>
        <strain evidence="1">Cs-k2</strain>
    </source>
</reference>